<dbReference type="InterPro" id="IPR006429">
    <property type="entry name" value="Phage_lambda_portal"/>
</dbReference>
<dbReference type="Pfam" id="PF05136">
    <property type="entry name" value="Phage_portal_2"/>
    <property type="match status" value="1"/>
</dbReference>
<accession>A0A6M8T233</accession>
<sequence length="522" mass="57528">MQTGSKHSSLSQQLRMNASSHTGASMSTPQMASWLPMAGSADADLLPELGTLVARSRDISRNNGIAASGVQTLVDNVVGIGLRLSALPDWKTLGKDAAWALAWQRNVETLWREWTKSTFCDAGLSLNFAGLTELMFRSQLLNGDAIALPLWLKRPGSRFATTFQLVEADRLCNPNGQPDSATLRGGIEFDTYGAPQAYWIRKTHPGDYVGIAGSVAGEWERIPARTNWGRPRVIHLFDKDRAGQARGKPLISSVLQQFRQLDKYNGAELDAAVINAMMAAFIETPMDSEGLLEMFGGTDGVNDVMAKRNKNRSKLKSGSIIPLYPGEKMAPFMPARPAAQFEAFTVAVMRQIAASMGLPYELLLKDFSKTNYSSARAALLEAWRYFRSRREKLADYWAQVVYELWLEEAINAGKVEGTDFYQQRAAYTRSKWIGPGRGWVDPLKEIQAADVRLKSGISTLEAECAEQGSDWEEILEQQAREKAKRAELGLPDPMHPEIPIALDGTATEKEAVPGVVEEAADV</sequence>
<proteinExistence type="predicted"/>
<reference evidence="2 3" key="1">
    <citation type="submission" date="2020-05" db="EMBL/GenBank/DDBJ databases">
        <title>Complete genome sequence of Deefgea sp. D17.</title>
        <authorList>
            <person name="Bae J.-W."/>
            <person name="Han J.E."/>
        </authorList>
    </citation>
    <scope>NUCLEOTIDE SEQUENCE [LARGE SCALE GENOMIC DNA]</scope>
    <source>
        <strain evidence="2 3">D17</strain>
    </source>
</reference>
<dbReference type="GO" id="GO:0005198">
    <property type="term" value="F:structural molecule activity"/>
    <property type="evidence" value="ECO:0007669"/>
    <property type="project" value="InterPro"/>
</dbReference>
<dbReference type="KEGG" id="dee:HQN60_15635"/>
<evidence type="ECO:0000313" key="3">
    <source>
        <dbReference type="Proteomes" id="UP000504844"/>
    </source>
</evidence>
<organism evidence="2 3">
    <name type="scientific">Deefgea piscis</name>
    <dbReference type="NCBI Taxonomy" id="2739061"/>
    <lineage>
        <taxon>Bacteria</taxon>
        <taxon>Pseudomonadati</taxon>
        <taxon>Pseudomonadota</taxon>
        <taxon>Betaproteobacteria</taxon>
        <taxon>Neisseriales</taxon>
        <taxon>Chitinibacteraceae</taxon>
        <taxon>Deefgea</taxon>
    </lineage>
</organism>
<gene>
    <name evidence="2" type="ORF">HQN60_15635</name>
</gene>
<keyword evidence="3" id="KW-1185">Reference proteome</keyword>
<dbReference type="RefSeq" id="WP_173534538.1">
    <property type="nucleotide sequence ID" value="NZ_CP054143.1"/>
</dbReference>
<dbReference type="Proteomes" id="UP000504844">
    <property type="component" value="Chromosome"/>
</dbReference>
<evidence type="ECO:0000313" key="2">
    <source>
        <dbReference type="EMBL" id="QKJ68037.1"/>
    </source>
</evidence>
<name>A0A6M8T233_9NEIS</name>
<dbReference type="AlphaFoldDB" id="A0A6M8T233"/>
<feature type="region of interest" description="Disordered" evidence="1">
    <location>
        <begin position="1"/>
        <end position="28"/>
    </location>
</feature>
<dbReference type="NCBIfam" id="TIGR01539">
    <property type="entry name" value="portal_lambda"/>
    <property type="match status" value="1"/>
</dbReference>
<dbReference type="EMBL" id="CP054143">
    <property type="protein sequence ID" value="QKJ68037.1"/>
    <property type="molecule type" value="Genomic_DNA"/>
</dbReference>
<dbReference type="GO" id="GO:0019068">
    <property type="term" value="P:virion assembly"/>
    <property type="evidence" value="ECO:0007669"/>
    <property type="project" value="InterPro"/>
</dbReference>
<protein>
    <submittedName>
        <fullName evidence="2">Phage portal protein</fullName>
    </submittedName>
</protein>
<evidence type="ECO:0000256" key="1">
    <source>
        <dbReference type="SAM" id="MobiDB-lite"/>
    </source>
</evidence>